<evidence type="ECO:0000313" key="2">
    <source>
        <dbReference type="EMBL" id="PKI58885.1"/>
    </source>
</evidence>
<name>A0A2I0JRG3_PUNGR</name>
<feature type="domain" description="Retrotransposon gag" evidence="1">
    <location>
        <begin position="90"/>
        <end position="179"/>
    </location>
</feature>
<dbReference type="STRING" id="22663.A0A2I0JRG3"/>
<evidence type="ECO:0000313" key="3">
    <source>
        <dbReference type="Proteomes" id="UP000233551"/>
    </source>
</evidence>
<dbReference type="PANTHER" id="PTHR33223:SF11">
    <property type="entry name" value="ELEMENT PROTEIN, PUTATIVE-RELATED"/>
    <property type="match status" value="1"/>
</dbReference>
<keyword evidence="3" id="KW-1185">Reference proteome</keyword>
<sequence>MADDDINRQIQGVARALRDYAVPTVMGFAIRRLTIPANNFELKPALIQIVQLNQFGGYLNESPDEHIAGFLQYCNMVKLNKVTDDVIRLQLFPFSLRDKARAWFNSLPQESITTWTDLSSKFLRRFFLPAKTARLRNEITNFTKFNGESLNEAWERFKEAIRKCPYHRLPDNLLIEVFYLSMDETLRSLVDAAAGGALMVDFIVLEMEEDKNVPMILGRPFLATDAIKKFGDDKSCYTINIIDELIFESVEEKACVDTMESVLRDLDDWSDDDEPEEEYVENVLEIKARYYEELGTSATKPVPYLTQPPVIELKPLPRH</sequence>
<dbReference type="Proteomes" id="UP000233551">
    <property type="component" value="Unassembled WGS sequence"/>
</dbReference>
<dbReference type="AlphaFoldDB" id="A0A2I0JRG3"/>
<reference evidence="2 3" key="1">
    <citation type="submission" date="2017-11" db="EMBL/GenBank/DDBJ databases">
        <title>De-novo sequencing of pomegranate (Punica granatum L.) genome.</title>
        <authorList>
            <person name="Akparov Z."/>
            <person name="Amiraslanov A."/>
            <person name="Hajiyeva S."/>
            <person name="Abbasov M."/>
            <person name="Kaur K."/>
            <person name="Hamwieh A."/>
            <person name="Solovyev V."/>
            <person name="Salamov A."/>
            <person name="Braich B."/>
            <person name="Kosarev P."/>
            <person name="Mahmoud A."/>
            <person name="Hajiyev E."/>
            <person name="Babayeva S."/>
            <person name="Izzatullayeva V."/>
            <person name="Mammadov A."/>
            <person name="Mammadov A."/>
            <person name="Sharifova S."/>
            <person name="Ojaghi J."/>
            <person name="Eynullazada K."/>
            <person name="Bayramov B."/>
            <person name="Abdulazimova A."/>
            <person name="Shahmuradov I."/>
        </authorList>
    </citation>
    <scope>NUCLEOTIDE SEQUENCE [LARGE SCALE GENOMIC DNA]</scope>
    <source>
        <strain evidence="3">cv. AG2017</strain>
        <tissue evidence="2">Leaf</tissue>
    </source>
</reference>
<organism evidence="2 3">
    <name type="scientific">Punica granatum</name>
    <name type="common">Pomegranate</name>
    <dbReference type="NCBI Taxonomy" id="22663"/>
    <lineage>
        <taxon>Eukaryota</taxon>
        <taxon>Viridiplantae</taxon>
        <taxon>Streptophyta</taxon>
        <taxon>Embryophyta</taxon>
        <taxon>Tracheophyta</taxon>
        <taxon>Spermatophyta</taxon>
        <taxon>Magnoliopsida</taxon>
        <taxon>eudicotyledons</taxon>
        <taxon>Gunneridae</taxon>
        <taxon>Pentapetalae</taxon>
        <taxon>rosids</taxon>
        <taxon>malvids</taxon>
        <taxon>Myrtales</taxon>
        <taxon>Lythraceae</taxon>
        <taxon>Punica</taxon>
    </lineage>
</organism>
<comment type="caution">
    <text evidence="2">The sequence shown here is derived from an EMBL/GenBank/DDBJ whole genome shotgun (WGS) entry which is preliminary data.</text>
</comment>
<gene>
    <name evidence="2" type="ORF">CRG98_020724</name>
</gene>
<dbReference type="Pfam" id="PF03732">
    <property type="entry name" value="Retrotrans_gag"/>
    <property type="match status" value="1"/>
</dbReference>
<proteinExistence type="predicted"/>
<dbReference type="EMBL" id="PGOL01001336">
    <property type="protein sequence ID" value="PKI58885.1"/>
    <property type="molecule type" value="Genomic_DNA"/>
</dbReference>
<dbReference type="PANTHER" id="PTHR33223">
    <property type="entry name" value="CCHC-TYPE DOMAIN-CONTAINING PROTEIN"/>
    <property type="match status" value="1"/>
</dbReference>
<evidence type="ECO:0000259" key="1">
    <source>
        <dbReference type="Pfam" id="PF03732"/>
    </source>
</evidence>
<protein>
    <recommendedName>
        <fullName evidence="1">Retrotransposon gag domain-containing protein</fullName>
    </recommendedName>
</protein>
<dbReference type="InterPro" id="IPR005162">
    <property type="entry name" value="Retrotrans_gag_dom"/>
</dbReference>
<accession>A0A2I0JRG3</accession>